<sequence>MPGFLGTEKQVSYVWIQVATCILSSSQNKKLRNVYLRQAPYFIQELLPASLSVY</sequence>
<organism evidence="1">
    <name type="scientific">Arundo donax</name>
    <name type="common">Giant reed</name>
    <name type="synonym">Donax arundinaceus</name>
    <dbReference type="NCBI Taxonomy" id="35708"/>
    <lineage>
        <taxon>Eukaryota</taxon>
        <taxon>Viridiplantae</taxon>
        <taxon>Streptophyta</taxon>
        <taxon>Embryophyta</taxon>
        <taxon>Tracheophyta</taxon>
        <taxon>Spermatophyta</taxon>
        <taxon>Magnoliopsida</taxon>
        <taxon>Liliopsida</taxon>
        <taxon>Poales</taxon>
        <taxon>Poaceae</taxon>
        <taxon>PACMAD clade</taxon>
        <taxon>Arundinoideae</taxon>
        <taxon>Arundineae</taxon>
        <taxon>Arundo</taxon>
    </lineage>
</organism>
<accession>A0A0A9C9U8</accession>
<dbReference type="AlphaFoldDB" id="A0A0A9C9U8"/>
<reference evidence="1" key="2">
    <citation type="journal article" date="2015" name="Data Brief">
        <title>Shoot transcriptome of the giant reed, Arundo donax.</title>
        <authorList>
            <person name="Barrero R.A."/>
            <person name="Guerrero F.D."/>
            <person name="Moolhuijzen P."/>
            <person name="Goolsby J.A."/>
            <person name="Tidwell J."/>
            <person name="Bellgard S.E."/>
            <person name="Bellgard M.I."/>
        </authorList>
    </citation>
    <scope>NUCLEOTIDE SEQUENCE</scope>
    <source>
        <tissue evidence="1">Shoot tissue taken approximately 20 cm above the soil surface</tissue>
    </source>
</reference>
<evidence type="ECO:0000313" key="1">
    <source>
        <dbReference type="EMBL" id="JAD72356.1"/>
    </source>
</evidence>
<protein>
    <submittedName>
        <fullName evidence="1">Uncharacterized protein</fullName>
    </submittedName>
</protein>
<name>A0A0A9C9U8_ARUDO</name>
<proteinExistence type="predicted"/>
<dbReference type="EMBL" id="GBRH01225539">
    <property type="protein sequence ID" value="JAD72356.1"/>
    <property type="molecule type" value="Transcribed_RNA"/>
</dbReference>
<reference evidence="1" key="1">
    <citation type="submission" date="2014-09" db="EMBL/GenBank/DDBJ databases">
        <authorList>
            <person name="Magalhaes I.L.F."/>
            <person name="Oliveira U."/>
            <person name="Santos F.R."/>
            <person name="Vidigal T.H.D.A."/>
            <person name="Brescovit A.D."/>
            <person name="Santos A.J."/>
        </authorList>
    </citation>
    <scope>NUCLEOTIDE SEQUENCE</scope>
    <source>
        <tissue evidence="1">Shoot tissue taken approximately 20 cm above the soil surface</tissue>
    </source>
</reference>